<evidence type="ECO:0000313" key="9">
    <source>
        <dbReference type="Proteomes" id="UP001260872"/>
    </source>
</evidence>
<feature type="transmembrane region" description="Helical" evidence="6">
    <location>
        <begin position="263"/>
        <end position="281"/>
    </location>
</feature>
<name>A0ABU1FU77_9MICC</name>
<feature type="transmembrane region" description="Helical" evidence="6">
    <location>
        <begin position="185"/>
        <end position="205"/>
    </location>
</feature>
<evidence type="ECO:0000256" key="5">
    <source>
        <dbReference type="SAM" id="MobiDB-lite"/>
    </source>
</evidence>
<evidence type="ECO:0000256" key="6">
    <source>
        <dbReference type="SAM" id="Phobius"/>
    </source>
</evidence>
<proteinExistence type="predicted"/>
<organism evidence="8 9">
    <name type="scientific">Nesterenkonia flava</name>
    <dbReference type="NCBI Taxonomy" id="469799"/>
    <lineage>
        <taxon>Bacteria</taxon>
        <taxon>Bacillati</taxon>
        <taxon>Actinomycetota</taxon>
        <taxon>Actinomycetes</taxon>
        <taxon>Micrococcales</taxon>
        <taxon>Micrococcaceae</taxon>
        <taxon>Nesterenkonia</taxon>
    </lineage>
</organism>
<feature type="region of interest" description="Disordered" evidence="5">
    <location>
        <begin position="1"/>
        <end position="20"/>
    </location>
</feature>
<protein>
    <submittedName>
        <fullName evidence="8">MFS transporter</fullName>
    </submittedName>
</protein>
<evidence type="ECO:0000259" key="7">
    <source>
        <dbReference type="PROSITE" id="PS50850"/>
    </source>
</evidence>
<feature type="region of interest" description="Disordered" evidence="5">
    <location>
        <begin position="410"/>
        <end position="431"/>
    </location>
</feature>
<feature type="transmembrane region" description="Helical" evidence="6">
    <location>
        <begin position="381"/>
        <end position="401"/>
    </location>
</feature>
<dbReference type="SUPFAM" id="SSF103473">
    <property type="entry name" value="MFS general substrate transporter"/>
    <property type="match status" value="1"/>
</dbReference>
<feature type="transmembrane region" description="Helical" evidence="6">
    <location>
        <begin position="293"/>
        <end position="312"/>
    </location>
</feature>
<accession>A0ABU1FU77</accession>
<dbReference type="PANTHER" id="PTHR23531">
    <property type="entry name" value="QUINOLENE RESISTANCE PROTEIN NORA"/>
    <property type="match status" value="1"/>
</dbReference>
<dbReference type="RefSeq" id="WP_310537609.1">
    <property type="nucleotide sequence ID" value="NZ_BAAAOC010000086.1"/>
</dbReference>
<evidence type="ECO:0000256" key="1">
    <source>
        <dbReference type="ARBA" id="ARBA00004651"/>
    </source>
</evidence>
<dbReference type="EMBL" id="JAVKGT010000021">
    <property type="protein sequence ID" value="MDR5712228.1"/>
    <property type="molecule type" value="Genomic_DNA"/>
</dbReference>
<dbReference type="InterPro" id="IPR036259">
    <property type="entry name" value="MFS_trans_sf"/>
</dbReference>
<feature type="transmembrane region" description="Helical" evidence="6">
    <location>
        <begin position="29"/>
        <end position="52"/>
    </location>
</feature>
<dbReference type="InterPro" id="IPR020846">
    <property type="entry name" value="MFS_dom"/>
</dbReference>
<sequence>MAQDTSPNDQGAEESRRGSHKEKLFTRDFLFATLINLMMTTGFFTLVTGMAVYAASEFGAGETAAGFAASAFVVGALFARIFAGKWVNTLGRRGTLILCMLLYTLASLAYIWVNSFELLIALRFLHGIGLGFGQTALTAAVFDIIPKSRRGEGSGYYLLANALPPALGPLLAIQLSEAYGFETMFVAVTAMSGAALLFAVFMRVPEVKPVGASMRQRLMLRPRDIIEPRAFSIALVAMFVGIVFASVMTFLNGYARSLGMLDAASIYFLVYSVCMLATRLVTGRIQDRFGDNWVLYPAITVFIGSMGLLAWAPGQWAIIASGALAGAGFGSMLPALQAAIANRLPTPRISIGISTNFIMMDIGFGFAPLFLGPLVEAGGYQVMYTGCTIMVVLTLLIYWWVHGRHDVRQGVPRRGPKKGQEPPRTGTMPTV</sequence>
<reference evidence="9" key="1">
    <citation type="submission" date="2023-07" db="EMBL/GenBank/DDBJ databases">
        <title>Description of three actinobacteria isolated from air of manufacturing shop in a pharmaceutical factory.</title>
        <authorList>
            <person name="Zhang D.-F."/>
        </authorList>
    </citation>
    <scope>NUCLEOTIDE SEQUENCE [LARGE SCALE GENOMIC DNA]</scope>
    <source>
        <strain evidence="9">CCTCC AB 207010</strain>
    </source>
</reference>
<evidence type="ECO:0000256" key="2">
    <source>
        <dbReference type="ARBA" id="ARBA00022692"/>
    </source>
</evidence>
<dbReference type="PROSITE" id="PS50850">
    <property type="entry name" value="MFS"/>
    <property type="match status" value="1"/>
</dbReference>
<dbReference type="InterPro" id="IPR011701">
    <property type="entry name" value="MFS"/>
</dbReference>
<comment type="caution">
    <text evidence="8">The sequence shown here is derived from an EMBL/GenBank/DDBJ whole genome shotgun (WGS) entry which is preliminary data.</text>
</comment>
<dbReference type="Pfam" id="PF07690">
    <property type="entry name" value="MFS_1"/>
    <property type="match status" value="1"/>
</dbReference>
<feature type="transmembrane region" description="Helical" evidence="6">
    <location>
        <begin position="226"/>
        <end position="251"/>
    </location>
</feature>
<evidence type="ECO:0000313" key="8">
    <source>
        <dbReference type="EMBL" id="MDR5712228.1"/>
    </source>
</evidence>
<dbReference type="CDD" id="cd17489">
    <property type="entry name" value="MFS_YfcJ_like"/>
    <property type="match status" value="1"/>
</dbReference>
<feature type="domain" description="Major facilitator superfamily (MFS) profile" evidence="7">
    <location>
        <begin position="28"/>
        <end position="405"/>
    </location>
</feature>
<keyword evidence="4 6" id="KW-0472">Membrane</keyword>
<keyword evidence="2 6" id="KW-0812">Transmembrane</keyword>
<evidence type="ECO:0000256" key="4">
    <source>
        <dbReference type="ARBA" id="ARBA00023136"/>
    </source>
</evidence>
<feature type="transmembrane region" description="Helical" evidence="6">
    <location>
        <begin position="154"/>
        <end position="173"/>
    </location>
</feature>
<dbReference type="InterPro" id="IPR052714">
    <property type="entry name" value="MFS_Exporter"/>
</dbReference>
<feature type="transmembrane region" description="Helical" evidence="6">
    <location>
        <begin position="64"/>
        <end position="83"/>
    </location>
</feature>
<keyword evidence="9" id="KW-1185">Reference proteome</keyword>
<dbReference type="Gene3D" id="1.20.1250.20">
    <property type="entry name" value="MFS general substrate transporter like domains"/>
    <property type="match status" value="1"/>
</dbReference>
<evidence type="ECO:0000256" key="3">
    <source>
        <dbReference type="ARBA" id="ARBA00022989"/>
    </source>
</evidence>
<comment type="subcellular location">
    <subcellularLocation>
        <location evidence="1">Cell membrane</location>
        <topology evidence="1">Multi-pass membrane protein</topology>
    </subcellularLocation>
</comment>
<feature type="transmembrane region" description="Helical" evidence="6">
    <location>
        <begin position="119"/>
        <end position="142"/>
    </location>
</feature>
<gene>
    <name evidence="8" type="ORF">RH857_08815</name>
</gene>
<dbReference type="PANTHER" id="PTHR23531:SF1">
    <property type="entry name" value="QUINOLENE RESISTANCE PROTEIN NORA"/>
    <property type="match status" value="1"/>
</dbReference>
<feature type="transmembrane region" description="Helical" evidence="6">
    <location>
        <begin position="95"/>
        <end position="113"/>
    </location>
</feature>
<feature type="transmembrane region" description="Helical" evidence="6">
    <location>
        <begin position="353"/>
        <end position="375"/>
    </location>
</feature>
<keyword evidence="3 6" id="KW-1133">Transmembrane helix</keyword>
<dbReference type="Proteomes" id="UP001260872">
    <property type="component" value="Unassembled WGS sequence"/>
</dbReference>
<feature type="transmembrane region" description="Helical" evidence="6">
    <location>
        <begin position="318"/>
        <end position="341"/>
    </location>
</feature>